<sequence length="204" mass="21769">MTTAPAKLRFYALEAPNTVRVANLTDAAISVLVSDIAVPTAVPAAQWTKLDAAAERDFPTTAMAEWVNIYARTTDDGPILACHVPTTSQAKILRITKDDCPLVLEMFDLVPAGDAASAVVIRAMNAAMDASIDGKNWTAIPEGEAHRLEGVTTETMVTVRYSMNQGEVRGGVLVAPGTQIDVTKPPTTKTRLGTNPGAIIRIRR</sequence>
<dbReference type="VEuPathDB" id="FungiDB:AMAG_16364"/>
<dbReference type="OrthoDB" id="5557487at2759"/>
<keyword evidence="2" id="KW-1185">Reference proteome</keyword>
<reference evidence="1 2" key="1">
    <citation type="submission" date="2009-11" db="EMBL/GenBank/DDBJ databases">
        <title>Annotation of Allomyces macrogynus ATCC 38327.</title>
        <authorList>
            <consortium name="The Broad Institute Genome Sequencing Platform"/>
            <person name="Russ C."/>
            <person name="Cuomo C."/>
            <person name="Burger G."/>
            <person name="Gray M.W."/>
            <person name="Holland P.W.H."/>
            <person name="King N."/>
            <person name="Lang F.B.F."/>
            <person name="Roger A.J."/>
            <person name="Ruiz-Trillo I."/>
            <person name="Young S.K."/>
            <person name="Zeng Q."/>
            <person name="Gargeya S."/>
            <person name="Fitzgerald M."/>
            <person name="Haas B."/>
            <person name="Abouelleil A."/>
            <person name="Alvarado L."/>
            <person name="Arachchi H.M."/>
            <person name="Berlin A."/>
            <person name="Chapman S.B."/>
            <person name="Gearin G."/>
            <person name="Goldberg J."/>
            <person name="Griggs A."/>
            <person name="Gujja S."/>
            <person name="Hansen M."/>
            <person name="Heiman D."/>
            <person name="Howarth C."/>
            <person name="Larimer J."/>
            <person name="Lui A."/>
            <person name="MacDonald P.J.P."/>
            <person name="McCowen C."/>
            <person name="Montmayeur A."/>
            <person name="Murphy C."/>
            <person name="Neiman D."/>
            <person name="Pearson M."/>
            <person name="Priest M."/>
            <person name="Roberts A."/>
            <person name="Saif S."/>
            <person name="Shea T."/>
            <person name="Sisk P."/>
            <person name="Stolte C."/>
            <person name="Sykes S."/>
            <person name="Wortman J."/>
            <person name="Nusbaum C."/>
            <person name="Birren B."/>
        </authorList>
    </citation>
    <scope>NUCLEOTIDE SEQUENCE [LARGE SCALE GENOMIC DNA]</scope>
    <source>
        <strain evidence="1 2">ATCC 38327</strain>
    </source>
</reference>
<evidence type="ECO:0000313" key="2">
    <source>
        <dbReference type="Proteomes" id="UP000054350"/>
    </source>
</evidence>
<accession>A0A0L0TB41</accession>
<dbReference type="EMBL" id="GG745375">
    <property type="protein sequence ID" value="KNE71941.1"/>
    <property type="molecule type" value="Genomic_DNA"/>
</dbReference>
<reference evidence="2" key="2">
    <citation type="submission" date="2009-11" db="EMBL/GenBank/DDBJ databases">
        <title>The Genome Sequence of Allomyces macrogynus strain ATCC 38327.</title>
        <authorList>
            <consortium name="The Broad Institute Genome Sequencing Platform"/>
            <person name="Russ C."/>
            <person name="Cuomo C."/>
            <person name="Shea T."/>
            <person name="Young S.K."/>
            <person name="Zeng Q."/>
            <person name="Koehrsen M."/>
            <person name="Haas B."/>
            <person name="Borodovsky M."/>
            <person name="Guigo R."/>
            <person name="Alvarado L."/>
            <person name="Berlin A."/>
            <person name="Borenstein D."/>
            <person name="Chen Z."/>
            <person name="Engels R."/>
            <person name="Freedman E."/>
            <person name="Gellesch M."/>
            <person name="Goldberg J."/>
            <person name="Griggs A."/>
            <person name="Gujja S."/>
            <person name="Heiman D."/>
            <person name="Hepburn T."/>
            <person name="Howarth C."/>
            <person name="Jen D."/>
            <person name="Larson L."/>
            <person name="Lewis B."/>
            <person name="Mehta T."/>
            <person name="Park D."/>
            <person name="Pearson M."/>
            <person name="Roberts A."/>
            <person name="Saif S."/>
            <person name="Shenoy N."/>
            <person name="Sisk P."/>
            <person name="Stolte C."/>
            <person name="Sykes S."/>
            <person name="Walk T."/>
            <person name="White J."/>
            <person name="Yandava C."/>
            <person name="Burger G."/>
            <person name="Gray M.W."/>
            <person name="Holland P.W.H."/>
            <person name="King N."/>
            <person name="Lang F.B.F."/>
            <person name="Roger A.J."/>
            <person name="Ruiz-Trillo I."/>
            <person name="Lander E."/>
            <person name="Nusbaum C."/>
        </authorList>
    </citation>
    <scope>NUCLEOTIDE SEQUENCE [LARGE SCALE GENOMIC DNA]</scope>
    <source>
        <strain evidence="2">ATCC 38327</strain>
    </source>
</reference>
<name>A0A0L0TB41_ALLM3</name>
<proteinExistence type="predicted"/>
<dbReference type="Proteomes" id="UP000054350">
    <property type="component" value="Unassembled WGS sequence"/>
</dbReference>
<gene>
    <name evidence="1" type="ORF">AMAG_16364</name>
</gene>
<organism evidence="1 2">
    <name type="scientific">Allomyces macrogynus (strain ATCC 38327)</name>
    <name type="common">Allomyces javanicus var. macrogynus</name>
    <dbReference type="NCBI Taxonomy" id="578462"/>
    <lineage>
        <taxon>Eukaryota</taxon>
        <taxon>Fungi</taxon>
        <taxon>Fungi incertae sedis</taxon>
        <taxon>Blastocladiomycota</taxon>
        <taxon>Blastocladiomycetes</taxon>
        <taxon>Blastocladiales</taxon>
        <taxon>Blastocladiaceae</taxon>
        <taxon>Allomyces</taxon>
    </lineage>
</organism>
<protein>
    <submittedName>
        <fullName evidence="1">Uncharacterized protein</fullName>
    </submittedName>
</protein>
<dbReference type="AlphaFoldDB" id="A0A0L0TB41"/>
<evidence type="ECO:0000313" key="1">
    <source>
        <dbReference type="EMBL" id="KNE71941.1"/>
    </source>
</evidence>